<dbReference type="SUPFAM" id="SSF54593">
    <property type="entry name" value="Glyoxalase/Bleomycin resistance protein/Dihydroxybiphenyl dioxygenase"/>
    <property type="match status" value="1"/>
</dbReference>
<evidence type="ECO:0000313" key="2">
    <source>
        <dbReference type="EMBL" id="OJI95591.1"/>
    </source>
</evidence>
<name>A0A1L9P271_9RHOB</name>
<protein>
    <submittedName>
        <fullName evidence="2">Glyoxalase-like domain protein</fullName>
    </submittedName>
</protein>
<dbReference type="PROSITE" id="PS51819">
    <property type="entry name" value="VOC"/>
    <property type="match status" value="1"/>
</dbReference>
<dbReference type="InterPro" id="IPR004360">
    <property type="entry name" value="Glyas_Fos-R_dOase_dom"/>
</dbReference>
<comment type="caution">
    <text evidence="2">The sequence shown here is derived from an EMBL/GenBank/DDBJ whole genome shotgun (WGS) entry which is preliminary data.</text>
</comment>
<dbReference type="EMBL" id="MLCB01000011">
    <property type="protein sequence ID" value="OJI95591.1"/>
    <property type="molecule type" value="Genomic_DNA"/>
</dbReference>
<dbReference type="Gene3D" id="3.10.180.10">
    <property type="entry name" value="2,3-Dihydroxybiphenyl 1,2-Dioxygenase, domain 1"/>
    <property type="match status" value="1"/>
</dbReference>
<organism evidence="2 3">
    <name type="scientific">Planktotalea frisia</name>
    <dbReference type="NCBI Taxonomy" id="696762"/>
    <lineage>
        <taxon>Bacteria</taxon>
        <taxon>Pseudomonadati</taxon>
        <taxon>Pseudomonadota</taxon>
        <taxon>Alphaproteobacteria</taxon>
        <taxon>Rhodobacterales</taxon>
        <taxon>Paracoccaceae</taxon>
        <taxon>Planktotalea</taxon>
    </lineage>
</organism>
<dbReference type="InterPro" id="IPR029068">
    <property type="entry name" value="Glyas_Bleomycin-R_OHBP_Dase"/>
</dbReference>
<dbReference type="Proteomes" id="UP000184514">
    <property type="component" value="Unassembled WGS sequence"/>
</dbReference>
<sequence length="126" mass="13686">MTQMNAVGWFDIYVDEMDRAERFYKSVLGAKMEDMSDPTGETEMKSFVGNMEVYGAAGALVKAPYAKPGPGGTQIYFSVEDCATQQALVEKAGGKVIRPKFSIGEFGYVALAQDTEGNMIGFNSLD</sequence>
<dbReference type="PANTHER" id="PTHR33993:SF2">
    <property type="entry name" value="VOC DOMAIN-CONTAINING PROTEIN"/>
    <property type="match status" value="1"/>
</dbReference>
<dbReference type="InterPro" id="IPR037523">
    <property type="entry name" value="VOC_core"/>
</dbReference>
<dbReference type="PANTHER" id="PTHR33993">
    <property type="entry name" value="GLYOXALASE-RELATED"/>
    <property type="match status" value="1"/>
</dbReference>
<dbReference type="AlphaFoldDB" id="A0A1L9P271"/>
<dbReference type="InterPro" id="IPR052164">
    <property type="entry name" value="Anthracycline_SecMetBiosynth"/>
</dbReference>
<dbReference type="RefSeq" id="WP_072628871.1">
    <property type="nucleotide sequence ID" value="NZ_JABBAN010000161.1"/>
</dbReference>
<dbReference type="STRING" id="696762.PFRI_01610"/>
<dbReference type="Pfam" id="PF00903">
    <property type="entry name" value="Glyoxalase"/>
    <property type="match status" value="1"/>
</dbReference>
<dbReference type="CDD" id="cd07247">
    <property type="entry name" value="SgaA_N_like"/>
    <property type="match status" value="1"/>
</dbReference>
<gene>
    <name evidence="2" type="ORF">PFRI_01610</name>
</gene>
<evidence type="ECO:0000313" key="3">
    <source>
        <dbReference type="Proteomes" id="UP000184514"/>
    </source>
</evidence>
<proteinExistence type="predicted"/>
<dbReference type="OrthoDB" id="9793039at2"/>
<feature type="domain" description="VOC" evidence="1">
    <location>
        <begin position="6"/>
        <end position="125"/>
    </location>
</feature>
<accession>A0A1L9P271</accession>
<evidence type="ECO:0000259" key="1">
    <source>
        <dbReference type="PROSITE" id="PS51819"/>
    </source>
</evidence>
<reference evidence="2 3" key="1">
    <citation type="submission" date="2016-10" db="EMBL/GenBank/DDBJ databases">
        <title>Genome sequence of Planktotalea frisia SH6-1.</title>
        <authorList>
            <person name="Poehlein A."/>
            <person name="Bakenhus I."/>
            <person name="Voget S."/>
            <person name="Brinkhoff T."/>
            <person name="Simon M."/>
        </authorList>
    </citation>
    <scope>NUCLEOTIDE SEQUENCE [LARGE SCALE GENOMIC DNA]</scope>
    <source>
        <strain evidence="2 3">SH6-1</strain>
    </source>
</reference>
<keyword evidence="3" id="KW-1185">Reference proteome</keyword>